<dbReference type="InterPro" id="IPR049053">
    <property type="entry name" value="AFCA-like_C"/>
</dbReference>
<feature type="domain" description="Glycosyl hydrolase family 95 catalytic" evidence="3">
    <location>
        <begin position="275"/>
        <end position="618"/>
    </location>
</feature>
<evidence type="ECO:0000313" key="5">
    <source>
        <dbReference type="Proteomes" id="UP001336835"/>
    </source>
</evidence>
<dbReference type="PANTHER" id="PTHR31084:SF0">
    <property type="entry name" value="ALPHA-L-FUCOSIDASE 2"/>
    <property type="match status" value="1"/>
</dbReference>
<evidence type="ECO:0000313" key="4">
    <source>
        <dbReference type="EMBL" id="MEE1946981.1"/>
    </source>
</evidence>
<name>A0ABU7IBZ1_9SPHI</name>
<reference evidence="4 5" key="1">
    <citation type="submission" date="2024-01" db="EMBL/GenBank/DDBJ databases">
        <title>Pedobacter sp. nov., isolated from fresh soil.</title>
        <authorList>
            <person name="Le N.T.T."/>
        </authorList>
    </citation>
    <scope>NUCLEOTIDE SEQUENCE [LARGE SCALE GENOMIC DNA]</scope>
    <source>
        <strain evidence="4 5">KR3-3</strain>
    </source>
</reference>
<evidence type="ECO:0000259" key="2">
    <source>
        <dbReference type="Pfam" id="PF21307"/>
    </source>
</evidence>
<organism evidence="4 5">
    <name type="scientific">Pedobacter albus</name>
    <dbReference type="NCBI Taxonomy" id="3113905"/>
    <lineage>
        <taxon>Bacteria</taxon>
        <taxon>Pseudomonadati</taxon>
        <taxon>Bacteroidota</taxon>
        <taxon>Sphingobacteriia</taxon>
        <taxon>Sphingobacteriales</taxon>
        <taxon>Sphingobacteriaceae</taxon>
        <taxon>Pedobacter</taxon>
    </lineage>
</organism>
<dbReference type="InterPro" id="IPR054363">
    <property type="entry name" value="GH95_cat"/>
</dbReference>
<dbReference type="EMBL" id="JAZDQT010000003">
    <property type="protein sequence ID" value="MEE1946981.1"/>
    <property type="molecule type" value="Genomic_DNA"/>
</dbReference>
<proteinExistence type="predicted"/>
<dbReference type="RefSeq" id="WP_330109268.1">
    <property type="nucleotide sequence ID" value="NZ_JAZDQT010000003.1"/>
</dbReference>
<dbReference type="Pfam" id="PF22124">
    <property type="entry name" value="Glyco_hydro_95_cat"/>
    <property type="match status" value="1"/>
</dbReference>
<evidence type="ECO:0000256" key="1">
    <source>
        <dbReference type="SAM" id="SignalP"/>
    </source>
</evidence>
<dbReference type="SUPFAM" id="SSF48208">
    <property type="entry name" value="Six-hairpin glycosidases"/>
    <property type="match status" value="1"/>
</dbReference>
<dbReference type="PANTHER" id="PTHR31084">
    <property type="entry name" value="ALPHA-L-FUCOSIDASE 2"/>
    <property type="match status" value="1"/>
</dbReference>
<accession>A0ABU7IBZ1</accession>
<dbReference type="Pfam" id="PF21307">
    <property type="entry name" value="Glyco_hydro_95_C"/>
    <property type="match status" value="1"/>
</dbReference>
<keyword evidence="5" id="KW-1185">Reference proteome</keyword>
<sequence>MRRWLFLICLSASGFFAKAQRLNWASFMDQQAMQWDAIGRNYYSGALLGNGLLGVNIYQPEKEALRFAIGRSDVTDNRVAQYPEASKLYTQARLPIGYFKLVTKGRILTATAKLDIYTAKAEGKLTTDSGEVQFMAYVSAVKDVITIDLQGRGKEQPRLEFVPEPSISPRFLQSYPKDKPADFAPNPPIEKTTNNRFTIYHQALLNGGGYSTVYQTISDNQHAQTMISIGYDEDNSRDETALAQQNLIDFQKSGANFAEHEKWWRNYYPKSFVSVPDKRMETFYWAQLYKLAALTRPTKPMIDLMGPWTNPTPWPAIWWNLNTQLTYSPLFTSNHVELAEPLFDALNRYQNNLIENAPKAWQNDAAAIGRSSSYNLVSKISEAEIEKGSFESANLTWTLFYYYQYYLYTGDRATLKDKIYPLLKRSTNFLIHVLKKDEQGIYHLRESFSPEYKSAVDANYGLASLNWALNTLLAINNELGLKDKDAAKWQEIKAKLAPYPQNETGFMIGKDVALESSHRHYSHLMMIYPYHLVNWDQPGSHEVIEKSIQHWLSLKGALQGYTFTGAASMYASMGKGDLAYDMLNQLFDKYIRPNTLYEESGPVIETPLSALTSVQEMLLQSWGGKIRVFPAIPTTWKNAAFDQLLAVGAFEVSAKLENGKTTYIKIKSKIGGTCILQTTLKPLVVKSDKGKTPTLKQTQVEGKQLLVFETEPGQTIEFFASKDTNKMIFPVAYEFYKDWQWGLNKGKTK</sequence>
<evidence type="ECO:0008006" key="6">
    <source>
        <dbReference type="Google" id="ProtNLM"/>
    </source>
</evidence>
<comment type="caution">
    <text evidence="4">The sequence shown here is derived from an EMBL/GenBank/DDBJ whole genome shotgun (WGS) entry which is preliminary data.</text>
</comment>
<feature type="signal peptide" evidence="1">
    <location>
        <begin position="1"/>
        <end position="19"/>
    </location>
</feature>
<dbReference type="Proteomes" id="UP001336835">
    <property type="component" value="Unassembled WGS sequence"/>
</dbReference>
<evidence type="ECO:0000259" key="3">
    <source>
        <dbReference type="Pfam" id="PF22124"/>
    </source>
</evidence>
<feature type="chain" id="PRO_5046001836" description="Alpha-L-fucosidase" evidence="1">
    <location>
        <begin position="20"/>
        <end position="749"/>
    </location>
</feature>
<protein>
    <recommendedName>
        <fullName evidence="6">Alpha-L-fucosidase</fullName>
    </recommendedName>
</protein>
<keyword evidence="1" id="KW-0732">Signal</keyword>
<dbReference type="InterPro" id="IPR008928">
    <property type="entry name" value="6-hairpin_glycosidase_sf"/>
</dbReference>
<feature type="domain" description="Alpha fucosidase A-like C-terminal" evidence="2">
    <location>
        <begin position="620"/>
        <end position="716"/>
    </location>
</feature>
<dbReference type="InterPro" id="IPR012341">
    <property type="entry name" value="6hp_glycosidase-like_sf"/>
</dbReference>
<gene>
    <name evidence="4" type="ORF">VRU48_17790</name>
</gene>
<dbReference type="Gene3D" id="1.50.10.10">
    <property type="match status" value="1"/>
</dbReference>